<dbReference type="AlphaFoldDB" id="A0A9E9P3D0"/>
<dbReference type="EMBL" id="CP098242">
    <property type="protein sequence ID" value="WAW10874.1"/>
    <property type="molecule type" value="Genomic_DNA"/>
</dbReference>
<feature type="domain" description="DUF2059" evidence="2">
    <location>
        <begin position="91"/>
        <end position="147"/>
    </location>
</feature>
<sequence>MKRLMIFILAAFVSCGALAQTSQPASKASIEQLLEITETKQMYEATMQEMTKMVDQSTARIMNRIPPEKQGKFKKAMAQLDTIIKEEMSWDKMKSQYVQIYMETFTQQEIDDLAAFYQTPSGKSFIKKQPLVIQRTSAISQEKMGVMMERFSNMMQQVMAE</sequence>
<protein>
    <submittedName>
        <fullName evidence="3">DUF2059 domain-containing protein</fullName>
    </submittedName>
</protein>
<feature type="chain" id="PRO_5039469665" evidence="1">
    <location>
        <begin position="20"/>
        <end position="161"/>
    </location>
</feature>
<feature type="signal peptide" evidence="1">
    <location>
        <begin position="1"/>
        <end position="19"/>
    </location>
</feature>
<dbReference type="PROSITE" id="PS51257">
    <property type="entry name" value="PROKAR_LIPOPROTEIN"/>
    <property type="match status" value="1"/>
</dbReference>
<accession>A0A9E9P3D0</accession>
<dbReference type="Proteomes" id="UP001156215">
    <property type="component" value="Chromosome"/>
</dbReference>
<evidence type="ECO:0000259" key="2">
    <source>
        <dbReference type="Pfam" id="PF09832"/>
    </source>
</evidence>
<reference evidence="3" key="1">
    <citation type="journal article" date="2022" name="Front. Microbiol.">
        <title>New perspectives on an old grouping: The genomic and phenotypic variability of Oxalobacter formigenes and the implications for calcium oxalate stone prevention.</title>
        <authorList>
            <person name="Chmiel J.A."/>
            <person name="Carr C."/>
            <person name="Stuivenberg G.A."/>
            <person name="Venema R."/>
            <person name="Chanyi R.M."/>
            <person name="Al K.F."/>
            <person name="Giguere D."/>
            <person name="Say H."/>
            <person name="Akouris P.P."/>
            <person name="Dominguez Romero S.A."/>
            <person name="Kwong A."/>
            <person name="Tai V."/>
            <person name="Koval S.F."/>
            <person name="Razvi H."/>
            <person name="Bjazevic J."/>
            <person name="Burton J.P."/>
        </authorList>
    </citation>
    <scope>NUCLEOTIDE SEQUENCE</scope>
    <source>
        <strain evidence="3">WoOx3</strain>
    </source>
</reference>
<name>A0A9E9P3D0_9BURK</name>
<keyword evidence="1" id="KW-0732">Signal</keyword>
<keyword evidence="4" id="KW-1185">Reference proteome</keyword>
<evidence type="ECO:0000313" key="3">
    <source>
        <dbReference type="EMBL" id="WAW10874.1"/>
    </source>
</evidence>
<evidence type="ECO:0000256" key="1">
    <source>
        <dbReference type="SAM" id="SignalP"/>
    </source>
</evidence>
<organism evidence="3 4">
    <name type="scientific">Oxalobacter vibrioformis</name>
    <dbReference type="NCBI Taxonomy" id="933080"/>
    <lineage>
        <taxon>Bacteria</taxon>
        <taxon>Pseudomonadati</taxon>
        <taxon>Pseudomonadota</taxon>
        <taxon>Betaproteobacteria</taxon>
        <taxon>Burkholderiales</taxon>
        <taxon>Oxalobacteraceae</taxon>
        <taxon>Oxalobacter</taxon>
    </lineage>
</organism>
<dbReference type="InterPro" id="IPR018637">
    <property type="entry name" value="DUF2059"/>
</dbReference>
<dbReference type="KEGG" id="ovb:NB640_04310"/>
<gene>
    <name evidence="3" type="ORF">NB640_04310</name>
</gene>
<dbReference type="RefSeq" id="WP_269309941.1">
    <property type="nucleotide sequence ID" value="NZ_CP098242.1"/>
</dbReference>
<evidence type="ECO:0000313" key="4">
    <source>
        <dbReference type="Proteomes" id="UP001156215"/>
    </source>
</evidence>
<dbReference type="Pfam" id="PF09832">
    <property type="entry name" value="DUF2059"/>
    <property type="match status" value="1"/>
</dbReference>
<proteinExistence type="predicted"/>